<dbReference type="Proteomes" id="UP000640333">
    <property type="component" value="Unassembled WGS sequence"/>
</dbReference>
<gene>
    <name evidence="2" type="ORF">IOQ59_10175</name>
</gene>
<keyword evidence="1" id="KW-0812">Transmembrane</keyword>
<sequence length="92" mass="10162">MRSIARSKWGAGLASSPLYIFIAILLSSLPVVAWILAIIATSILVDFLYSKALNNFSETNRSHMAFMGFWILIQILIIGSWFVGVGLINETT</sequence>
<feature type="transmembrane region" description="Helical" evidence="1">
    <location>
        <begin position="65"/>
        <end position="88"/>
    </location>
</feature>
<protein>
    <submittedName>
        <fullName evidence="2">Uncharacterized protein</fullName>
    </submittedName>
</protein>
<comment type="caution">
    <text evidence="2">The sequence shown here is derived from an EMBL/GenBank/DDBJ whole genome shotgun (WGS) entry which is preliminary data.</text>
</comment>
<dbReference type="EMBL" id="JADEYS010000009">
    <property type="protein sequence ID" value="MBE9397626.1"/>
    <property type="molecule type" value="Genomic_DNA"/>
</dbReference>
<name>A0A8J7FDE1_9GAMM</name>
<evidence type="ECO:0000256" key="1">
    <source>
        <dbReference type="SAM" id="Phobius"/>
    </source>
</evidence>
<keyword evidence="1" id="KW-1133">Transmembrane helix</keyword>
<feature type="transmembrane region" description="Helical" evidence="1">
    <location>
        <begin position="20"/>
        <end position="45"/>
    </location>
</feature>
<keyword evidence="1" id="KW-0472">Membrane</keyword>
<reference evidence="2" key="1">
    <citation type="submission" date="2020-10" db="EMBL/GenBank/DDBJ databases">
        <title>Bacterium isolated from coastal waters sediment.</title>
        <authorList>
            <person name="Chen R.-J."/>
            <person name="Lu D.-C."/>
            <person name="Zhu K.-L."/>
            <person name="Du Z.-J."/>
        </authorList>
    </citation>
    <scope>NUCLEOTIDE SEQUENCE</scope>
    <source>
        <strain evidence="2">N1Y112</strain>
    </source>
</reference>
<organism evidence="2 3">
    <name type="scientific">Pontibacterium sinense</name>
    <dbReference type="NCBI Taxonomy" id="2781979"/>
    <lineage>
        <taxon>Bacteria</taxon>
        <taxon>Pseudomonadati</taxon>
        <taxon>Pseudomonadota</taxon>
        <taxon>Gammaproteobacteria</taxon>
        <taxon>Oceanospirillales</taxon>
        <taxon>Oceanospirillaceae</taxon>
        <taxon>Pontibacterium</taxon>
    </lineage>
</organism>
<accession>A0A8J7FDE1</accession>
<evidence type="ECO:0000313" key="2">
    <source>
        <dbReference type="EMBL" id="MBE9397626.1"/>
    </source>
</evidence>
<evidence type="ECO:0000313" key="3">
    <source>
        <dbReference type="Proteomes" id="UP000640333"/>
    </source>
</evidence>
<keyword evidence="3" id="KW-1185">Reference proteome</keyword>
<dbReference type="AlphaFoldDB" id="A0A8J7FDE1"/>
<proteinExistence type="predicted"/>
<dbReference type="RefSeq" id="WP_193953182.1">
    <property type="nucleotide sequence ID" value="NZ_JADEYS010000009.1"/>
</dbReference>